<comment type="caution">
    <text evidence="10">The sequence shown here is derived from an EMBL/GenBank/DDBJ whole genome shotgun (WGS) entry which is preliminary data.</text>
</comment>
<dbReference type="PROSITE" id="PS01159">
    <property type="entry name" value="WW_DOMAIN_1"/>
    <property type="match status" value="1"/>
</dbReference>
<feature type="region of interest" description="Disordered" evidence="8">
    <location>
        <begin position="700"/>
        <end position="837"/>
    </location>
</feature>
<evidence type="ECO:0000313" key="10">
    <source>
        <dbReference type="EMBL" id="NXV38029.1"/>
    </source>
</evidence>
<feature type="compositionally biased region" description="Low complexity" evidence="8">
    <location>
        <begin position="420"/>
        <end position="436"/>
    </location>
</feature>
<dbReference type="EMBL" id="VZUC01000546">
    <property type="protein sequence ID" value="NXV38029.1"/>
    <property type="molecule type" value="Genomic_DNA"/>
</dbReference>
<dbReference type="CDD" id="cd00201">
    <property type="entry name" value="WW"/>
    <property type="match status" value="2"/>
</dbReference>
<keyword evidence="2" id="KW-0597">Phosphoprotein</keyword>
<feature type="compositionally biased region" description="Low complexity" evidence="8">
    <location>
        <begin position="151"/>
        <end position="160"/>
    </location>
</feature>
<feature type="compositionally biased region" description="Pro residues" evidence="8">
    <location>
        <begin position="78"/>
        <end position="88"/>
    </location>
</feature>
<accession>A0A7L3TEN2</accession>
<feature type="domain" description="WW" evidence="9">
    <location>
        <begin position="587"/>
        <end position="621"/>
    </location>
</feature>
<feature type="compositionally biased region" description="Polar residues" evidence="8">
    <location>
        <begin position="121"/>
        <end position="134"/>
    </location>
</feature>
<dbReference type="PROSITE" id="PS50020">
    <property type="entry name" value="WW_DOMAIN_2"/>
    <property type="match status" value="2"/>
</dbReference>
<dbReference type="Pfam" id="PF00397">
    <property type="entry name" value="WW"/>
    <property type="match status" value="2"/>
</dbReference>
<dbReference type="InterPro" id="IPR001202">
    <property type="entry name" value="WW_dom"/>
</dbReference>
<evidence type="ECO:0000256" key="3">
    <source>
        <dbReference type="ARBA" id="ARBA00022737"/>
    </source>
</evidence>
<feature type="compositionally biased region" description="Basic and acidic residues" evidence="8">
    <location>
        <begin position="346"/>
        <end position="357"/>
    </location>
</feature>
<keyword evidence="5" id="KW-0007">Acetylation</keyword>
<dbReference type="FunFam" id="2.20.70.10:FF:000058">
    <property type="entry name" value="Formin binding protein 4"/>
    <property type="match status" value="1"/>
</dbReference>
<dbReference type="Proteomes" id="UP000540089">
    <property type="component" value="Unassembled WGS sequence"/>
</dbReference>
<feature type="region of interest" description="Disordered" evidence="8">
    <location>
        <begin position="942"/>
        <end position="1073"/>
    </location>
</feature>
<evidence type="ECO:0000256" key="4">
    <source>
        <dbReference type="ARBA" id="ARBA00022843"/>
    </source>
</evidence>
<keyword evidence="3" id="KW-0677">Repeat</keyword>
<feature type="region of interest" description="Disordered" evidence="8">
    <location>
        <begin position="614"/>
        <end position="655"/>
    </location>
</feature>
<feature type="compositionally biased region" description="Acidic residues" evidence="8">
    <location>
        <begin position="731"/>
        <end position="746"/>
    </location>
</feature>
<feature type="compositionally biased region" description="Basic and acidic residues" evidence="8">
    <location>
        <begin position="404"/>
        <end position="416"/>
    </location>
</feature>
<feature type="compositionally biased region" description="Basic and acidic residues" evidence="8">
    <location>
        <begin position="1027"/>
        <end position="1038"/>
    </location>
</feature>
<evidence type="ECO:0000256" key="7">
    <source>
        <dbReference type="ARBA" id="ARBA00078190"/>
    </source>
</evidence>
<feature type="domain" description="WW" evidence="9">
    <location>
        <begin position="213"/>
        <end position="241"/>
    </location>
</feature>
<keyword evidence="1" id="KW-1017">Isopeptide bond</keyword>
<evidence type="ECO:0000256" key="5">
    <source>
        <dbReference type="ARBA" id="ARBA00022990"/>
    </source>
</evidence>
<feature type="compositionally biased region" description="Low complexity" evidence="8">
    <location>
        <begin position="54"/>
        <end position="65"/>
    </location>
</feature>
<dbReference type="SMART" id="SM00456">
    <property type="entry name" value="WW"/>
    <property type="match status" value="2"/>
</dbReference>
<feature type="region of interest" description="Disordered" evidence="8">
    <location>
        <begin position="346"/>
        <end position="512"/>
    </location>
</feature>
<keyword evidence="11" id="KW-1185">Reference proteome</keyword>
<feature type="non-terminal residue" evidence="10">
    <location>
        <position position="1"/>
    </location>
</feature>
<evidence type="ECO:0000256" key="8">
    <source>
        <dbReference type="SAM" id="MobiDB-lite"/>
    </source>
</evidence>
<feature type="compositionally biased region" description="Basic and acidic residues" evidence="8">
    <location>
        <begin position="627"/>
        <end position="655"/>
    </location>
</feature>
<organism evidence="10 11">
    <name type="scientific">Rissa tridactyla</name>
    <name type="common">Black-legged kittiwake</name>
    <name type="synonym">Larus tridactyla</name>
    <dbReference type="NCBI Taxonomy" id="75485"/>
    <lineage>
        <taxon>Eukaryota</taxon>
        <taxon>Metazoa</taxon>
        <taxon>Chordata</taxon>
        <taxon>Craniata</taxon>
        <taxon>Vertebrata</taxon>
        <taxon>Euteleostomi</taxon>
        <taxon>Archelosauria</taxon>
        <taxon>Archosauria</taxon>
        <taxon>Dinosauria</taxon>
        <taxon>Saurischia</taxon>
        <taxon>Theropoda</taxon>
        <taxon>Coelurosauria</taxon>
        <taxon>Aves</taxon>
        <taxon>Neognathae</taxon>
        <taxon>Neoaves</taxon>
        <taxon>Charadriiformes</taxon>
        <taxon>Laridae</taxon>
        <taxon>Rissa</taxon>
    </lineage>
</organism>
<feature type="region of interest" description="Disordered" evidence="8">
    <location>
        <begin position="1"/>
        <end position="193"/>
    </location>
</feature>
<feature type="compositionally biased region" description="Basic residues" evidence="8">
    <location>
        <begin position="984"/>
        <end position="997"/>
    </location>
</feature>
<dbReference type="SUPFAM" id="SSF51045">
    <property type="entry name" value="WW domain"/>
    <property type="match status" value="2"/>
</dbReference>
<reference evidence="10 11" key="1">
    <citation type="submission" date="2019-09" db="EMBL/GenBank/DDBJ databases">
        <title>Bird 10,000 Genomes (B10K) Project - Family phase.</title>
        <authorList>
            <person name="Zhang G."/>
        </authorList>
    </citation>
    <scope>NUCLEOTIDE SEQUENCE [LARGE SCALE GENOMIC DNA]</scope>
    <source>
        <strain evidence="10">OUT-0021</strain>
        <tissue evidence="10">Blood</tissue>
    </source>
</reference>
<feature type="compositionally biased region" description="Basic residues" evidence="8">
    <location>
        <begin position="1063"/>
        <end position="1073"/>
    </location>
</feature>
<feature type="compositionally biased region" description="Acidic residues" evidence="8">
    <location>
        <begin position="389"/>
        <end position="400"/>
    </location>
</feature>
<dbReference type="PANTHER" id="PTHR46697:SF1">
    <property type="entry name" value="FORMIN-BINDING PROTEIN 4"/>
    <property type="match status" value="1"/>
</dbReference>
<feature type="compositionally biased region" description="Pro residues" evidence="8">
    <location>
        <begin position="958"/>
        <end position="978"/>
    </location>
</feature>
<dbReference type="InterPro" id="IPR053076">
    <property type="entry name" value="WW_domain_protein"/>
</dbReference>
<feature type="compositionally biased region" description="Low complexity" evidence="8">
    <location>
        <begin position="476"/>
        <end position="488"/>
    </location>
</feature>
<protein>
    <recommendedName>
        <fullName evidence="6">Formin-binding protein 4</fullName>
    </recommendedName>
    <alternativeName>
        <fullName evidence="7">Formin-binding protein 30</fullName>
    </alternativeName>
</protein>
<dbReference type="Gene3D" id="2.20.70.10">
    <property type="match status" value="2"/>
</dbReference>
<feature type="compositionally biased region" description="Pro residues" evidence="8">
    <location>
        <begin position="700"/>
        <end position="730"/>
    </location>
</feature>
<dbReference type="InterPro" id="IPR036020">
    <property type="entry name" value="WW_dom_sf"/>
</dbReference>
<evidence type="ECO:0000313" key="11">
    <source>
        <dbReference type="Proteomes" id="UP000540089"/>
    </source>
</evidence>
<feature type="compositionally biased region" description="Acidic residues" evidence="8">
    <location>
        <begin position="1013"/>
        <end position="1026"/>
    </location>
</feature>
<keyword evidence="4" id="KW-0832">Ubl conjugation</keyword>
<proteinExistence type="predicted"/>
<evidence type="ECO:0000259" key="9">
    <source>
        <dbReference type="PROSITE" id="PS50020"/>
    </source>
</evidence>
<gene>
    <name evidence="10" type="primary">Fnbp4</name>
    <name evidence="10" type="ORF">RISTRI_R05876</name>
</gene>
<sequence>MGKKSRSAPGRRPILQLSPPGPRRDEATAVPPVEGADSASEPGIRARRGGGALLAGRGLAQASARPTHEPEAVAEPPRSAPNPPPPTAVKPTGGLCLLGAYADSDDEEGETAEKSARSADANGNNSADIDSTLANFLAEIDAITAPPQPTEPSAASSSSSAPPPTPPRPEPKESGSGQSSGTANGAGSVPAPEWQYDTQCSLAGVGELEMGDWQEVWDENTGCYYYWNTQSNEVTWELPQYLATQVQGLQHYQHSSTVAGTNGSFVAAAELYPQEKGAAPGSVARGASLAKRELKKEVNEGVQALSNSEEEKKGVAAALLAPLLPDVVKEEEERWRRKVICKEEVEPPPEEEAKAEEAPAAPEEPEPSRDPLEDTLQEDLCSVVQSGESAEEEEEQDTLELEMVLERKKAELRALEEGDGSVSGSSPLSDGSQSASQDATRRLASKRGKWKLFVGAASPESASRGSSKTGRESPETAEAAASTEAADANSDKEAESEEPQEKTKAQGAPKIEEEEQDLKFQIGELANTLTSKLEFLGINRQSISNFHMLLLQTETRIADWREGALNGNYLKRKLQDAAEQLKQYEINATPKGWSCHWDREHRRYFYVNERSGESQWEFPDGEDEEEGQRTTDRKTDGPPKPPPKDKGERAEDPAERSAACVNVYSSGSLCKESFSGQVPATSLMPLTPFWTLLQSSVPVLQPPLPLEMPPPPPPPPDSPPPPPPPPPPPGEDGEIQEVEMEDEGGEEPPAPGTEEDAPLKPLLRPAASSSQVSGGAGSWAKPGLSQSPSPCEPGEGTFGNGGPSRLGANVDTLFQGAVEPTPAPLLSAKPQKRKATEMNPGLMQRTATIGSCPVIYSQPLMAAGKYQPSAVPLASLRPRQRLQGEIQGRPNLRMAPGHAGPQPTALGLQSGYLGVTAPAAPSVMSYSECAAPVGLPAAATVQPAPPRGALPAATTAEQPPPPPPPQTPPPPTPKAPPPPEKEKPRKGRKDKGKKGKTKMPSLVKKWQSIQRELDEEENSSSSEEDRETTAQRRIEEWKQQQLMSGMAERNANFEALPEDWRARLKRRKTASST</sequence>
<feature type="compositionally biased region" description="Polar residues" evidence="8">
    <location>
        <begin position="175"/>
        <end position="185"/>
    </location>
</feature>
<feature type="non-terminal residue" evidence="10">
    <location>
        <position position="1073"/>
    </location>
</feature>
<evidence type="ECO:0000256" key="6">
    <source>
        <dbReference type="ARBA" id="ARBA00074617"/>
    </source>
</evidence>
<dbReference type="PANTHER" id="PTHR46697">
    <property type="entry name" value="FORMIN-BINDING PROTEIN 4"/>
    <property type="match status" value="1"/>
</dbReference>
<dbReference type="AlphaFoldDB" id="A0A7L3TEN2"/>
<evidence type="ECO:0000256" key="1">
    <source>
        <dbReference type="ARBA" id="ARBA00022499"/>
    </source>
</evidence>
<evidence type="ECO:0000256" key="2">
    <source>
        <dbReference type="ARBA" id="ARBA00022553"/>
    </source>
</evidence>
<name>A0A7L3TEN2_RISTR</name>
<feature type="compositionally biased region" description="Basic and acidic residues" evidence="8">
    <location>
        <begin position="489"/>
        <end position="504"/>
    </location>
</feature>
<dbReference type="FunFam" id="2.20.70.10:FF:000056">
    <property type="entry name" value="Formin binding protein 4"/>
    <property type="match status" value="1"/>
</dbReference>